<dbReference type="RefSeq" id="WP_184623590.1">
    <property type="nucleotide sequence ID" value="NZ_JACHCC010000003.1"/>
</dbReference>
<dbReference type="PROSITE" id="PS52016">
    <property type="entry name" value="TONB_DEPENDENT_REC_3"/>
    <property type="match status" value="1"/>
</dbReference>
<dbReference type="SUPFAM" id="SSF49464">
    <property type="entry name" value="Carboxypeptidase regulatory domain-like"/>
    <property type="match status" value="1"/>
</dbReference>
<comment type="caution">
    <text evidence="12">The sequence shown here is derived from an EMBL/GenBank/DDBJ whole genome shotgun (WGS) entry which is preliminary data.</text>
</comment>
<comment type="subcellular location">
    <subcellularLocation>
        <location evidence="1 8">Cell outer membrane</location>
        <topology evidence="1 8">Multi-pass membrane protein</topology>
    </subcellularLocation>
</comment>
<dbReference type="Pfam" id="PF07715">
    <property type="entry name" value="Plug"/>
    <property type="match status" value="1"/>
</dbReference>
<dbReference type="AlphaFoldDB" id="A0A7X0J0R0"/>
<evidence type="ECO:0000256" key="9">
    <source>
        <dbReference type="RuleBase" id="RU003357"/>
    </source>
</evidence>
<evidence type="ECO:0000256" key="6">
    <source>
        <dbReference type="ARBA" id="ARBA00023136"/>
    </source>
</evidence>
<dbReference type="EMBL" id="JACHCC010000003">
    <property type="protein sequence ID" value="MBB6498970.1"/>
    <property type="molecule type" value="Genomic_DNA"/>
</dbReference>
<dbReference type="InterPro" id="IPR036942">
    <property type="entry name" value="Beta-barrel_TonB_sf"/>
</dbReference>
<organism evidence="12 13">
    <name type="scientific">Pedobacter cryoconitis</name>
    <dbReference type="NCBI Taxonomy" id="188932"/>
    <lineage>
        <taxon>Bacteria</taxon>
        <taxon>Pseudomonadati</taxon>
        <taxon>Bacteroidota</taxon>
        <taxon>Sphingobacteriia</taxon>
        <taxon>Sphingobacteriales</taxon>
        <taxon>Sphingobacteriaceae</taxon>
        <taxon>Pedobacter</taxon>
    </lineage>
</organism>
<feature type="domain" description="TonB-dependent receptor-like beta-barrel" evidence="10">
    <location>
        <begin position="464"/>
        <end position="845"/>
    </location>
</feature>
<feature type="domain" description="TonB-dependent receptor plug" evidence="11">
    <location>
        <begin position="141"/>
        <end position="224"/>
    </location>
</feature>
<proteinExistence type="inferred from homology"/>
<evidence type="ECO:0000256" key="5">
    <source>
        <dbReference type="ARBA" id="ARBA00023077"/>
    </source>
</evidence>
<keyword evidence="2 8" id="KW-0813">Transport</keyword>
<dbReference type="InterPro" id="IPR000531">
    <property type="entry name" value="Beta-barrel_TonB"/>
</dbReference>
<dbReference type="Gene3D" id="2.170.130.10">
    <property type="entry name" value="TonB-dependent receptor, plug domain"/>
    <property type="match status" value="1"/>
</dbReference>
<dbReference type="InterPro" id="IPR039426">
    <property type="entry name" value="TonB-dep_rcpt-like"/>
</dbReference>
<name>A0A7X0J0R0_9SPHI</name>
<sequence length="1061" mass="118341">MKFKYFIIIAIFIIPSLHTYAQKRVEIIGLLINENNKPIGGGTVLFLKSGTSTQSDHSGSFKLQLRVSFDTLRVSCVGYQTLLVPVTTNSALPIVIFLKTSNTELKEVVVSTGYQNVPKERATGSFYKLDNNLLNQRVSPDILTRLDGLTSSLLIDKRRPEETTIQIRGLSTLNYESMSPLIVLDNFPYSGNINNINPNDIESITVLKDAAASSIWGARAGNGVIVITTKKAKLGQPLQIAFNANLTISAKPNLFSAKQMSVNSAIDIEKFLYSKGNYDALFDDSTHPPIPQVAEILRNSATTQQAELKINELRNSDIRTDMQKYLYRPAFSQQYALSLSGSGNNIRYLFSAGYDKNNSELIGNGNQRLTLRTDNTIALTGKWQLQLGAILTSANSTSNSPGGYGSYYTSSGGIISPYTKLVDKNGNPASLDLIYRGLFTDTAGHGKLLDWKYRPLQELINNDNTSSLTDVLINIGTAYRLTNWLNIDFKYQYQQSWNKQLRNNNLNSFYARDLINRFTQLSDSQIKYIIPKGGILNSSDIISRTQGIRGQLNINHSWGLKHNLSAIAGTEIRAINNQGIVLSTYGYDKASLSQTAVDYNTAYPTYNDINGNSYVPGGTDLSGGVNRFVSVYANAAYTYNDRYSFSGSVRRDASNLFGINTNQKWVPLWSAGALWRIDKEAFYKLDWLSQLSLRLTYGVSGNLSPNATALTKINYYDASLSPIKIPFISIIAPPNPYLRWEQVKTWNSGLDFTTKNGRISGSVELYKKKSIDLMNSVLFDPTTGVTGAVQNSASINSNGVDVVVNTLNLNNEFKWKSTLLFNYVSYKVVKNLDSPSPDGLISNGNMIFPILGYNPYVIVSYKWAGLDPKTGDPMGYVNGQISKDYAAIAKNSIDQQVVHGSALPPVFGTFRNTFEWRNFSLAFNIIYKFGYYFRRPSLNYTDLFTMGKGNPEIDKRWQKTGDELITNVPSLIYPAIQLRDNFYNESEINVERADHIRLDDVFIGYNITPKPSQVFKSIQIYFYSNRLNLLIWKANKAGLDPDVLYNVKPPVSASIGVKVNF</sequence>
<comment type="similarity">
    <text evidence="8 9">Belongs to the TonB-dependent receptor family.</text>
</comment>
<evidence type="ECO:0000256" key="8">
    <source>
        <dbReference type="PROSITE-ProRule" id="PRU01360"/>
    </source>
</evidence>
<dbReference type="Pfam" id="PF00593">
    <property type="entry name" value="TonB_dep_Rec_b-barrel"/>
    <property type="match status" value="1"/>
</dbReference>
<keyword evidence="4 8" id="KW-0812">Transmembrane</keyword>
<dbReference type="NCBIfam" id="TIGR04056">
    <property type="entry name" value="OMP_RagA_SusC"/>
    <property type="match status" value="1"/>
</dbReference>
<evidence type="ECO:0000256" key="3">
    <source>
        <dbReference type="ARBA" id="ARBA00022452"/>
    </source>
</evidence>
<dbReference type="Gene3D" id="2.40.170.20">
    <property type="entry name" value="TonB-dependent receptor, beta-barrel domain"/>
    <property type="match status" value="1"/>
</dbReference>
<dbReference type="InterPro" id="IPR008969">
    <property type="entry name" value="CarboxyPept-like_regulatory"/>
</dbReference>
<dbReference type="InterPro" id="IPR023996">
    <property type="entry name" value="TonB-dep_OMP_SusC/RagA"/>
</dbReference>
<accession>A0A7X0J0R0</accession>
<evidence type="ECO:0000259" key="10">
    <source>
        <dbReference type="Pfam" id="PF00593"/>
    </source>
</evidence>
<dbReference type="SUPFAM" id="SSF56935">
    <property type="entry name" value="Porins"/>
    <property type="match status" value="1"/>
</dbReference>
<evidence type="ECO:0000313" key="12">
    <source>
        <dbReference type="EMBL" id="MBB6498970.1"/>
    </source>
</evidence>
<evidence type="ECO:0000313" key="13">
    <source>
        <dbReference type="Proteomes" id="UP000521017"/>
    </source>
</evidence>
<dbReference type="InterPro" id="IPR012910">
    <property type="entry name" value="Plug_dom"/>
</dbReference>
<keyword evidence="7 8" id="KW-0998">Cell outer membrane</keyword>
<dbReference type="GO" id="GO:0009279">
    <property type="term" value="C:cell outer membrane"/>
    <property type="evidence" value="ECO:0007669"/>
    <property type="project" value="UniProtKB-SubCell"/>
</dbReference>
<dbReference type="Pfam" id="PF13715">
    <property type="entry name" value="CarbopepD_reg_2"/>
    <property type="match status" value="1"/>
</dbReference>
<dbReference type="Proteomes" id="UP000521017">
    <property type="component" value="Unassembled WGS sequence"/>
</dbReference>
<evidence type="ECO:0000256" key="2">
    <source>
        <dbReference type="ARBA" id="ARBA00022448"/>
    </source>
</evidence>
<keyword evidence="6 8" id="KW-0472">Membrane</keyword>
<keyword evidence="3 8" id="KW-1134">Transmembrane beta strand</keyword>
<dbReference type="NCBIfam" id="TIGR04057">
    <property type="entry name" value="SusC_RagA_signa"/>
    <property type="match status" value="1"/>
</dbReference>
<dbReference type="InterPro" id="IPR023997">
    <property type="entry name" value="TonB-dep_OMP_SusC/RagA_CS"/>
</dbReference>
<protein>
    <submittedName>
        <fullName evidence="12">TonB-linked SusC/RagA family outer membrane protein</fullName>
    </submittedName>
</protein>
<evidence type="ECO:0000259" key="11">
    <source>
        <dbReference type="Pfam" id="PF07715"/>
    </source>
</evidence>
<reference evidence="12 13" key="1">
    <citation type="submission" date="2020-08" db="EMBL/GenBank/DDBJ databases">
        <title>Genomic Encyclopedia of Type Strains, Phase IV (KMG-V): Genome sequencing to study the core and pangenomes of soil and plant-associated prokaryotes.</title>
        <authorList>
            <person name="Whitman W."/>
        </authorList>
    </citation>
    <scope>NUCLEOTIDE SEQUENCE [LARGE SCALE GENOMIC DNA]</scope>
    <source>
        <strain evidence="12 13">M2T3</strain>
    </source>
</reference>
<dbReference type="InterPro" id="IPR037066">
    <property type="entry name" value="Plug_dom_sf"/>
</dbReference>
<evidence type="ECO:0000256" key="4">
    <source>
        <dbReference type="ARBA" id="ARBA00022692"/>
    </source>
</evidence>
<evidence type="ECO:0000256" key="1">
    <source>
        <dbReference type="ARBA" id="ARBA00004571"/>
    </source>
</evidence>
<evidence type="ECO:0000256" key="7">
    <source>
        <dbReference type="ARBA" id="ARBA00023237"/>
    </source>
</evidence>
<gene>
    <name evidence="12" type="ORF">HDF25_001111</name>
</gene>
<keyword evidence="5 9" id="KW-0798">TonB box</keyword>